<accession>E8TP70</accession>
<dbReference type="PATRIC" id="fig|765698.3.peg.60"/>
<geneLocation type="plasmid" evidence="1 2">
    <name>pMESCI01</name>
</geneLocation>
<sequence>MGKKAKQNTASRTDRERAIEANYFARKCGLTKDEALKILRSQDR</sequence>
<dbReference type="EMBL" id="CP002448">
    <property type="protein sequence ID" value="ADV15105.1"/>
    <property type="molecule type" value="Genomic_DNA"/>
</dbReference>
<name>E8TP70_MESCW</name>
<dbReference type="Proteomes" id="UP000007471">
    <property type="component" value="Plasmid pMESCI01"/>
</dbReference>
<gene>
    <name evidence="1" type="ordered locus">Mesci_6103</name>
</gene>
<proteinExistence type="predicted"/>
<organism evidence="1 2">
    <name type="scientific">Mesorhizobium ciceri biovar biserrulae (strain HAMBI 2942 / LMG 23838 / WSM1271)</name>
    <dbReference type="NCBI Taxonomy" id="765698"/>
    <lineage>
        <taxon>Bacteria</taxon>
        <taxon>Pseudomonadati</taxon>
        <taxon>Pseudomonadota</taxon>
        <taxon>Alphaproteobacteria</taxon>
        <taxon>Hyphomicrobiales</taxon>
        <taxon>Phyllobacteriaceae</taxon>
        <taxon>Mesorhizobium</taxon>
    </lineage>
</organism>
<protein>
    <recommendedName>
        <fullName evidence="3">DUF3606 domain-containing protein</fullName>
    </recommendedName>
</protein>
<reference evidence="2" key="1">
    <citation type="submission" date="2011-01" db="EMBL/GenBank/DDBJ databases">
        <title>Complete sequence of plasmid of Mesorhizobium ciceri bv. biserrulae WSM1271.</title>
        <authorList>
            <person name="Lucas S."/>
            <person name="Copeland A."/>
            <person name="Lapidus A."/>
            <person name="Cheng J.-F."/>
            <person name="Goodwin L."/>
            <person name="Pitluck S."/>
            <person name="Teshima H."/>
            <person name="Detter J.C."/>
            <person name="Han C."/>
            <person name="Tapia R."/>
            <person name="Land M."/>
            <person name="Hauser L."/>
            <person name="Kyrpides N."/>
            <person name="Ivanova N."/>
            <person name="Nandasena K."/>
            <person name="Reeve W.G."/>
            <person name="Howieson J.G."/>
            <person name="O'Hara G."/>
            <person name="Tiwari R.P."/>
            <person name="Woyke T."/>
        </authorList>
    </citation>
    <scope>NUCLEOTIDE SEQUENCE [LARGE SCALE GENOMIC DNA]</scope>
    <source>
        <strain evidence="2">HAMBI 2942 / LMG 23838 / WSM1271</strain>
        <plasmid evidence="2">Plasmid pMESCI01</plasmid>
    </source>
</reference>
<evidence type="ECO:0008006" key="3">
    <source>
        <dbReference type="Google" id="ProtNLM"/>
    </source>
</evidence>
<dbReference type="KEGG" id="mci:Mesci_6103"/>
<keyword evidence="1" id="KW-0614">Plasmid</keyword>
<evidence type="ECO:0000313" key="1">
    <source>
        <dbReference type="EMBL" id="ADV15105.1"/>
    </source>
</evidence>
<dbReference type="HOGENOM" id="CLU_207867_1_0_5"/>
<dbReference type="OrthoDB" id="8098905at2"/>
<dbReference type="AlphaFoldDB" id="E8TP70"/>
<evidence type="ECO:0000313" key="2">
    <source>
        <dbReference type="Proteomes" id="UP000007471"/>
    </source>
</evidence>